<feature type="region of interest" description="Disordered" evidence="2">
    <location>
        <begin position="100"/>
        <end position="130"/>
    </location>
</feature>
<comment type="caution">
    <text evidence="3">The sequence shown here is derived from an EMBL/GenBank/DDBJ whole genome shotgun (WGS) entry which is preliminary data.</text>
</comment>
<keyword evidence="4" id="KW-1185">Reference proteome</keyword>
<sequence>MKPEGKKRKLDLGTAVEDGEENQLVSTLTETHKPMKGRQHLSQGTNTDDSMMLPIPFPGSGPQTAPPGRSILKPTRSSHATTPLDPSIESMSAASAIGTIQPGANTSSTTSNIASNRPVNPTSDDEDNITMDGVHSSIELVKYTGRMAVISLEERGDRYKQRLHASKKQVTDLRLELSESSRELKEARMIIKSLEKDKAKAEHSWSVYKGQYKKMLSEMKDDKNQIAYLEALLAFEERSGYSSMLSELQLE</sequence>
<evidence type="ECO:0000256" key="1">
    <source>
        <dbReference type="SAM" id="Coils"/>
    </source>
</evidence>
<feature type="compositionally biased region" description="Low complexity" evidence="2">
    <location>
        <begin position="104"/>
        <end position="116"/>
    </location>
</feature>
<dbReference type="AlphaFoldDB" id="A0A8H3G3K3"/>
<feature type="coiled-coil region" evidence="1">
    <location>
        <begin position="177"/>
        <end position="204"/>
    </location>
</feature>
<evidence type="ECO:0000313" key="4">
    <source>
        <dbReference type="Proteomes" id="UP000664534"/>
    </source>
</evidence>
<reference evidence="3" key="1">
    <citation type="submission" date="2021-03" db="EMBL/GenBank/DDBJ databases">
        <authorList>
            <person name="Tagirdzhanova G."/>
        </authorList>
    </citation>
    <scope>NUCLEOTIDE SEQUENCE</scope>
</reference>
<organism evidence="3 4">
    <name type="scientific">Imshaugia aleurites</name>
    <dbReference type="NCBI Taxonomy" id="172621"/>
    <lineage>
        <taxon>Eukaryota</taxon>
        <taxon>Fungi</taxon>
        <taxon>Dikarya</taxon>
        <taxon>Ascomycota</taxon>
        <taxon>Pezizomycotina</taxon>
        <taxon>Lecanoromycetes</taxon>
        <taxon>OSLEUM clade</taxon>
        <taxon>Lecanoromycetidae</taxon>
        <taxon>Lecanorales</taxon>
        <taxon>Lecanorineae</taxon>
        <taxon>Parmeliaceae</taxon>
        <taxon>Imshaugia</taxon>
    </lineage>
</organism>
<protein>
    <submittedName>
        <fullName evidence="3">Uncharacterized protein</fullName>
    </submittedName>
</protein>
<keyword evidence="1" id="KW-0175">Coiled coil</keyword>
<accession>A0A8H3G3K3</accession>
<name>A0A8H3G3K3_9LECA</name>
<evidence type="ECO:0000313" key="3">
    <source>
        <dbReference type="EMBL" id="CAF9932518.1"/>
    </source>
</evidence>
<dbReference type="EMBL" id="CAJPDT010000066">
    <property type="protein sequence ID" value="CAF9932518.1"/>
    <property type="molecule type" value="Genomic_DNA"/>
</dbReference>
<dbReference type="Proteomes" id="UP000664534">
    <property type="component" value="Unassembled WGS sequence"/>
</dbReference>
<proteinExistence type="predicted"/>
<dbReference type="OrthoDB" id="10550016at2759"/>
<evidence type="ECO:0000256" key="2">
    <source>
        <dbReference type="SAM" id="MobiDB-lite"/>
    </source>
</evidence>
<feature type="compositionally biased region" description="Polar residues" evidence="2">
    <location>
        <begin position="40"/>
        <end position="49"/>
    </location>
</feature>
<feature type="region of interest" description="Disordered" evidence="2">
    <location>
        <begin position="1"/>
        <end position="86"/>
    </location>
</feature>
<gene>
    <name evidence="3" type="ORF">IMSHALPRED_008907</name>
</gene>